<reference evidence="1" key="1">
    <citation type="submission" date="2024-01" db="EMBL/GenBank/DDBJ databases">
        <authorList>
            <person name="Webb A."/>
        </authorList>
    </citation>
    <scope>NUCLEOTIDE SEQUENCE</scope>
    <source>
        <strain evidence="1">Pm1</strain>
    </source>
</reference>
<sequence>MQTSTGICSKLMSSRATFNAATNSASVVERLTPPCFFNVHDTALLLRSTNAPVSDLRSALSAAKLDVSFDPQRVETHSSRRHSNLSAAVPLMYCAMRLKSFLSAQ</sequence>
<protein>
    <submittedName>
        <fullName evidence="1">Uncharacterized protein</fullName>
    </submittedName>
</protein>
<dbReference type="AlphaFoldDB" id="A0AAV1UUF2"/>
<organism evidence="1 2">
    <name type="scientific">Peronospora matthiolae</name>
    <dbReference type="NCBI Taxonomy" id="2874970"/>
    <lineage>
        <taxon>Eukaryota</taxon>
        <taxon>Sar</taxon>
        <taxon>Stramenopiles</taxon>
        <taxon>Oomycota</taxon>
        <taxon>Peronosporomycetes</taxon>
        <taxon>Peronosporales</taxon>
        <taxon>Peronosporaceae</taxon>
        <taxon>Peronospora</taxon>
    </lineage>
</organism>
<proteinExistence type="predicted"/>
<dbReference type="Proteomes" id="UP001162060">
    <property type="component" value="Unassembled WGS sequence"/>
</dbReference>
<name>A0AAV1UUF2_9STRA</name>
<evidence type="ECO:0000313" key="2">
    <source>
        <dbReference type="Proteomes" id="UP001162060"/>
    </source>
</evidence>
<accession>A0AAV1UUF2</accession>
<gene>
    <name evidence="1" type="ORF">PM001_LOCUS23629</name>
</gene>
<comment type="caution">
    <text evidence="1">The sequence shown here is derived from an EMBL/GenBank/DDBJ whole genome shotgun (WGS) entry which is preliminary data.</text>
</comment>
<dbReference type="EMBL" id="CAKLBY020000231">
    <property type="protein sequence ID" value="CAK7938479.1"/>
    <property type="molecule type" value="Genomic_DNA"/>
</dbReference>
<evidence type="ECO:0000313" key="1">
    <source>
        <dbReference type="EMBL" id="CAK7938479.1"/>
    </source>
</evidence>